<dbReference type="AlphaFoldDB" id="A0A3N6PEY5"/>
<dbReference type="InterPro" id="IPR045475">
    <property type="entry name" value="iSTAND"/>
</dbReference>
<protein>
    <recommendedName>
        <fullName evidence="1">Inactive STAND domain-containing protein</fullName>
    </recommendedName>
</protein>
<organism evidence="2 3">
    <name type="scientific">Okeania hirsuta</name>
    <dbReference type="NCBI Taxonomy" id="1458930"/>
    <lineage>
        <taxon>Bacteria</taxon>
        <taxon>Bacillati</taxon>
        <taxon>Cyanobacteriota</taxon>
        <taxon>Cyanophyceae</taxon>
        <taxon>Oscillatoriophycideae</taxon>
        <taxon>Oscillatoriales</taxon>
        <taxon>Microcoleaceae</taxon>
        <taxon>Okeania</taxon>
    </lineage>
</organism>
<comment type="caution">
    <text evidence="2">The sequence shown here is derived from an EMBL/GenBank/DDBJ whole genome shotgun (WGS) entry which is preliminary data.</text>
</comment>
<proteinExistence type="predicted"/>
<dbReference type="EMBL" id="RCBY01000046">
    <property type="protein sequence ID" value="RQH45446.1"/>
    <property type="molecule type" value="Genomic_DNA"/>
</dbReference>
<reference evidence="2 3" key="1">
    <citation type="journal article" date="2018" name="ACS Chem. Biol.">
        <title>Ketoreductase domain dysfunction expands chemodiversity: malyngamide biosynthesis in the cyanobacterium Okeania hirsuta.</title>
        <authorList>
            <person name="Moss N.A."/>
            <person name="Leao T."/>
            <person name="Rankin M."/>
            <person name="McCullough T.M."/>
            <person name="Qu P."/>
            <person name="Korobeynikov A."/>
            <person name="Smith J.L."/>
            <person name="Gerwick L."/>
            <person name="Gerwick W.H."/>
        </authorList>
    </citation>
    <scope>NUCLEOTIDE SEQUENCE [LARGE SCALE GENOMIC DNA]</scope>
    <source>
        <strain evidence="2 3">PAB10Feb10-1</strain>
    </source>
</reference>
<dbReference type="Pfam" id="PF19995">
    <property type="entry name" value="iSTAND"/>
    <property type="match status" value="1"/>
</dbReference>
<name>A0A3N6PEY5_9CYAN</name>
<evidence type="ECO:0000313" key="2">
    <source>
        <dbReference type="EMBL" id="RQH45446.1"/>
    </source>
</evidence>
<feature type="domain" description="Inactive STAND" evidence="1">
    <location>
        <begin position="161"/>
        <end position="296"/>
    </location>
</feature>
<gene>
    <name evidence="2" type="ORF">D5R40_10685</name>
</gene>
<keyword evidence="3" id="KW-1185">Reference proteome</keyword>
<accession>A0A3N6PEY5</accession>
<evidence type="ECO:0000259" key="1">
    <source>
        <dbReference type="Pfam" id="PF19995"/>
    </source>
</evidence>
<evidence type="ECO:0000313" key="3">
    <source>
        <dbReference type="Proteomes" id="UP000269154"/>
    </source>
</evidence>
<sequence>MKASESECQQIKQRIQKLNWRRGENSQALVEASKNLIFDTIITGYEITLEKLEELIDEEAVYIPKTQKSEYRQFKQKIKKSANQIISSFKLEELIESDIILAKNISYRTWSNFQKGTPIDKSAFVAYWKALGFETEIIQELGTKKNSSDFHNRSTLLYRILLSVNHRPQINIFQNLAKHKRRVGGFFIQGNCHYCRAWLMRRIETEIIKYGAAEVKKLSFDLASDLTEFSIPTIWMKLGAELQLTGADFIQKKHIILVFKNVETLDKKRLEELLEQFWFPLVKQIPAGKNFLIMFLEDCGGQNDWRDNTEIFSQVIKMPIAESISETDIREAINQVEIILQMQLPSINDAIKDLLTYSKNGKSRLVLEYMYKLFQCQFSRETRWQTYP</sequence>
<dbReference type="Proteomes" id="UP000269154">
    <property type="component" value="Unassembled WGS sequence"/>
</dbReference>